<dbReference type="PROSITE" id="PS00027">
    <property type="entry name" value="HOMEOBOX_1"/>
    <property type="match status" value="1"/>
</dbReference>
<dbReference type="GO" id="GO:0030182">
    <property type="term" value="P:neuron differentiation"/>
    <property type="evidence" value="ECO:0007669"/>
    <property type="project" value="TreeGrafter"/>
</dbReference>
<evidence type="ECO:0000256" key="4">
    <source>
        <dbReference type="ARBA" id="ARBA00023155"/>
    </source>
</evidence>
<dbReference type="PRINTS" id="PR00024">
    <property type="entry name" value="HOMEOBOX"/>
</dbReference>
<dbReference type="Gene3D" id="1.10.10.60">
    <property type="entry name" value="Homeodomain-like"/>
    <property type="match status" value="1"/>
</dbReference>
<evidence type="ECO:0000256" key="8">
    <source>
        <dbReference type="SAM" id="MobiDB-lite"/>
    </source>
</evidence>
<dbReference type="EMBL" id="KL596652">
    <property type="protein sequence ID" value="KER30985.1"/>
    <property type="molecule type" value="Genomic_DNA"/>
</dbReference>
<comment type="similarity">
    <text evidence="2">Belongs to the engrailed homeobox family.</text>
</comment>
<keyword evidence="4 6" id="KW-0371">Homeobox</keyword>
<dbReference type="InterPro" id="IPR009057">
    <property type="entry name" value="Homeodomain-like_sf"/>
</dbReference>
<evidence type="ECO:0000256" key="1">
    <source>
        <dbReference type="ARBA" id="ARBA00004123"/>
    </source>
</evidence>
<evidence type="ECO:0000313" key="11">
    <source>
        <dbReference type="Proteomes" id="UP000054324"/>
    </source>
</evidence>
<keyword evidence="11" id="KW-1185">Reference proteome</keyword>
<feature type="compositionally biased region" description="Low complexity" evidence="8">
    <location>
        <begin position="125"/>
        <end position="138"/>
    </location>
</feature>
<dbReference type="RefSeq" id="XP_009165231.1">
    <property type="nucleotide sequence ID" value="XM_009166967.1"/>
</dbReference>
<dbReference type="STRING" id="6198.A0A075A5S6"/>
<protein>
    <recommendedName>
        <fullName evidence="9">Homeobox domain-containing protein</fullName>
    </recommendedName>
</protein>
<keyword evidence="5 6" id="KW-0539">Nucleus</keyword>
<dbReference type="OrthoDB" id="6159439at2759"/>
<dbReference type="GO" id="GO:0000981">
    <property type="term" value="F:DNA-binding transcription factor activity, RNA polymerase II-specific"/>
    <property type="evidence" value="ECO:0007669"/>
    <property type="project" value="InterPro"/>
</dbReference>
<proteinExistence type="inferred from homology"/>
<evidence type="ECO:0000313" key="10">
    <source>
        <dbReference type="EMBL" id="KER30985.1"/>
    </source>
</evidence>
<name>A0A075A5S6_OPIVI</name>
<reference evidence="10 11" key="1">
    <citation type="submission" date="2013-11" db="EMBL/GenBank/DDBJ databases">
        <title>Opisthorchis viverrini - life in the bile duct.</title>
        <authorList>
            <person name="Young N.D."/>
            <person name="Nagarajan N."/>
            <person name="Lin S.J."/>
            <person name="Korhonen P.K."/>
            <person name="Jex A.R."/>
            <person name="Hall R.S."/>
            <person name="Safavi-Hemami H."/>
            <person name="Kaewkong W."/>
            <person name="Bertrand D."/>
            <person name="Gao S."/>
            <person name="Seet Q."/>
            <person name="Wongkham S."/>
            <person name="Teh B.T."/>
            <person name="Wongkham C."/>
            <person name="Intapan P.M."/>
            <person name="Maleewong W."/>
            <person name="Yang X."/>
            <person name="Hu M."/>
            <person name="Wang Z."/>
            <person name="Hofmann A."/>
            <person name="Sternberg P.W."/>
            <person name="Tan P."/>
            <person name="Wang J."/>
            <person name="Gasser R.B."/>
        </authorList>
    </citation>
    <scope>NUCLEOTIDE SEQUENCE [LARGE SCALE GENOMIC DNA]</scope>
</reference>
<dbReference type="SUPFAM" id="SSF46689">
    <property type="entry name" value="Homeodomain-like"/>
    <property type="match status" value="1"/>
</dbReference>
<comment type="subcellular location">
    <subcellularLocation>
        <location evidence="1 6 7">Nucleus</location>
    </subcellularLocation>
</comment>
<dbReference type="GO" id="GO:0000978">
    <property type="term" value="F:RNA polymerase II cis-regulatory region sequence-specific DNA binding"/>
    <property type="evidence" value="ECO:0007669"/>
    <property type="project" value="TreeGrafter"/>
</dbReference>
<dbReference type="SMART" id="SM00389">
    <property type="entry name" value="HOX"/>
    <property type="match status" value="1"/>
</dbReference>
<dbReference type="InterPro" id="IPR019737">
    <property type="entry name" value="Homeobox-engrailed_CS"/>
</dbReference>
<accession>A0A075A5S6</accession>
<evidence type="ECO:0000256" key="5">
    <source>
        <dbReference type="ARBA" id="ARBA00023242"/>
    </source>
</evidence>
<dbReference type="CTD" id="20316853"/>
<organism evidence="10 11">
    <name type="scientific">Opisthorchis viverrini</name>
    <name type="common">Southeast Asian liver fluke</name>
    <dbReference type="NCBI Taxonomy" id="6198"/>
    <lineage>
        <taxon>Eukaryota</taxon>
        <taxon>Metazoa</taxon>
        <taxon>Spiralia</taxon>
        <taxon>Lophotrochozoa</taxon>
        <taxon>Platyhelminthes</taxon>
        <taxon>Trematoda</taxon>
        <taxon>Digenea</taxon>
        <taxon>Opisthorchiida</taxon>
        <taxon>Opisthorchiata</taxon>
        <taxon>Opisthorchiidae</taxon>
        <taxon>Opisthorchis</taxon>
    </lineage>
</organism>
<evidence type="ECO:0000259" key="9">
    <source>
        <dbReference type="PROSITE" id="PS50071"/>
    </source>
</evidence>
<dbReference type="GO" id="GO:0005634">
    <property type="term" value="C:nucleus"/>
    <property type="evidence" value="ECO:0007669"/>
    <property type="project" value="UniProtKB-SubCell"/>
</dbReference>
<dbReference type="InterPro" id="IPR020479">
    <property type="entry name" value="HD_metazoa"/>
</dbReference>
<evidence type="ECO:0000256" key="7">
    <source>
        <dbReference type="RuleBase" id="RU000682"/>
    </source>
</evidence>
<evidence type="ECO:0000256" key="3">
    <source>
        <dbReference type="ARBA" id="ARBA00023125"/>
    </source>
</evidence>
<dbReference type="PANTHER" id="PTHR24341">
    <property type="entry name" value="HOMEOBOX PROTEIN ENGRAILED"/>
    <property type="match status" value="1"/>
</dbReference>
<gene>
    <name evidence="10" type="ORF">T265_02665</name>
</gene>
<keyword evidence="3 6" id="KW-0238">DNA-binding</keyword>
<dbReference type="KEGG" id="ovi:T265_02665"/>
<dbReference type="Proteomes" id="UP000054324">
    <property type="component" value="Unassembled WGS sequence"/>
</dbReference>
<sequence>MAMSHLIQTLDYAYNSYRALSIFYPAQFDLLSCSTTYKGAEELTSIGPTCGGRSSSKLNKPSLKRNSFFVNDILDPDFGRSAVAESDHQEGSTTADIELESPDDIWTTHSKRIPNESLVWDNKTSSATSTSSFTSPDSHSAEETRSAKNILDNTSYASQQNVLSPLNKSNLPAWVFCTRYSDRPSSEKENTMGWTYARNFSPHDIRENEASFSQMVEERRPVLPYNNSKPTELRTDRWIIGQATKTTTSTPPLFDGQGQLLGIQVALELNGSMFWWLLEGLIWPERLKLLEERLSGMDKCRKRCQPTMIYYIVCFGNLTAGPRIRKPRRSLQQEEINLKRPRTSFTNVQLKRLAKEFEVNRYLDETRRKSLAKELNLRESQVKIWFQNKRAKTKKGGENSSTAHDRFRPFWGSSGRHNPRVSMSLMFYLKPNCTKLAKYTNLKTNLTCGNEDRLAFQLMAEGLYNHSVRIRANSEEKAATSQ</sequence>
<evidence type="ECO:0000256" key="2">
    <source>
        <dbReference type="ARBA" id="ARBA00010896"/>
    </source>
</evidence>
<dbReference type="PROSITE" id="PS50071">
    <property type="entry name" value="HOMEOBOX_2"/>
    <property type="match status" value="1"/>
</dbReference>
<dbReference type="CDD" id="cd00086">
    <property type="entry name" value="homeodomain"/>
    <property type="match status" value="1"/>
</dbReference>
<feature type="region of interest" description="Disordered" evidence="8">
    <location>
        <begin position="125"/>
        <end position="145"/>
    </location>
</feature>
<dbReference type="GeneID" id="20316853"/>
<dbReference type="AlphaFoldDB" id="A0A075A5S6"/>
<dbReference type="Pfam" id="PF10525">
    <property type="entry name" value="Engrail_1_C_sig"/>
    <property type="match status" value="1"/>
</dbReference>
<dbReference type="PANTHER" id="PTHR24341:SF6">
    <property type="entry name" value="HOMEOBOX PROTEIN INVECTED"/>
    <property type="match status" value="1"/>
</dbReference>
<dbReference type="InterPro" id="IPR019549">
    <property type="entry name" value="Homeobox-engrailed_C-terminal"/>
</dbReference>
<feature type="domain" description="Homeobox" evidence="9">
    <location>
        <begin position="336"/>
        <end position="396"/>
    </location>
</feature>
<dbReference type="Pfam" id="PF00046">
    <property type="entry name" value="Homeodomain"/>
    <property type="match status" value="1"/>
</dbReference>
<feature type="DNA-binding region" description="Homeobox" evidence="6">
    <location>
        <begin position="338"/>
        <end position="397"/>
    </location>
</feature>
<evidence type="ECO:0000256" key="6">
    <source>
        <dbReference type="PROSITE-ProRule" id="PRU00108"/>
    </source>
</evidence>
<dbReference type="InterPro" id="IPR001356">
    <property type="entry name" value="HD"/>
</dbReference>
<dbReference type="InterPro" id="IPR050720">
    <property type="entry name" value="Engrailed_Homeobox_TFs"/>
</dbReference>
<dbReference type="InterPro" id="IPR017970">
    <property type="entry name" value="Homeobox_CS"/>
</dbReference>
<dbReference type="PROSITE" id="PS00033">
    <property type="entry name" value="ENGRAILED"/>
    <property type="match status" value="1"/>
</dbReference>